<dbReference type="Proteomes" id="UP000625682">
    <property type="component" value="Unassembled WGS sequence"/>
</dbReference>
<dbReference type="AlphaFoldDB" id="A0A917KQC5"/>
<accession>A0A917KQC5</accession>
<comment type="caution">
    <text evidence="1">The sequence shown here is derived from an EMBL/GenBank/DDBJ whole genome shotgun (WGS) entry which is preliminary data.</text>
</comment>
<evidence type="ECO:0008006" key="3">
    <source>
        <dbReference type="Google" id="ProtNLM"/>
    </source>
</evidence>
<dbReference type="CDD" id="cd00085">
    <property type="entry name" value="HNHc"/>
    <property type="match status" value="1"/>
</dbReference>
<name>A0A917KQC5_9ACTN</name>
<reference evidence="1" key="1">
    <citation type="journal article" date="2014" name="Int. J. Syst. Evol. Microbiol.">
        <title>Complete genome sequence of Corynebacterium casei LMG S-19264T (=DSM 44701T), isolated from a smear-ripened cheese.</title>
        <authorList>
            <consortium name="US DOE Joint Genome Institute (JGI-PGF)"/>
            <person name="Walter F."/>
            <person name="Albersmeier A."/>
            <person name="Kalinowski J."/>
            <person name="Ruckert C."/>
        </authorList>
    </citation>
    <scope>NUCLEOTIDE SEQUENCE</scope>
    <source>
        <strain evidence="1">CGMCC 4.7272</strain>
    </source>
</reference>
<keyword evidence="2" id="KW-1185">Reference proteome</keyword>
<evidence type="ECO:0000313" key="1">
    <source>
        <dbReference type="EMBL" id="GGJ22858.1"/>
    </source>
</evidence>
<dbReference type="InterPro" id="IPR003615">
    <property type="entry name" value="HNH_nuc"/>
</dbReference>
<evidence type="ECO:0000313" key="2">
    <source>
        <dbReference type="Proteomes" id="UP000625682"/>
    </source>
</evidence>
<organism evidence="1 2">
    <name type="scientific">Streptomyces lacrimifluminis</name>
    <dbReference type="NCBI Taxonomy" id="1500077"/>
    <lineage>
        <taxon>Bacteria</taxon>
        <taxon>Bacillati</taxon>
        <taxon>Actinomycetota</taxon>
        <taxon>Actinomycetes</taxon>
        <taxon>Kitasatosporales</taxon>
        <taxon>Streptomycetaceae</taxon>
        <taxon>Streptomyces</taxon>
    </lineage>
</organism>
<sequence length="139" mass="15544">MTVALPWYVRMVPVCSSFTEVAMRRKAMQVCPTPRCPNLTAGGKCPTCAAKARTERPSSHSQGYNAAWRRASTEYLRDHPWCECPQCAALPMLQRDLATEVDHIDGLGPLGPRGYDPDNWQAMSKRHHSRKTAAETWGT</sequence>
<dbReference type="EMBL" id="BMMU01000004">
    <property type="protein sequence ID" value="GGJ22858.1"/>
    <property type="molecule type" value="Genomic_DNA"/>
</dbReference>
<gene>
    <name evidence="1" type="ORF">GCM10012282_19200</name>
</gene>
<protein>
    <recommendedName>
        <fullName evidence="3">HNH endonuclease</fullName>
    </recommendedName>
</protein>
<proteinExistence type="predicted"/>
<reference evidence="1" key="2">
    <citation type="submission" date="2020-09" db="EMBL/GenBank/DDBJ databases">
        <authorList>
            <person name="Sun Q."/>
            <person name="Zhou Y."/>
        </authorList>
    </citation>
    <scope>NUCLEOTIDE SEQUENCE</scope>
    <source>
        <strain evidence="1">CGMCC 4.7272</strain>
    </source>
</reference>